<keyword evidence="4" id="KW-1185">Reference proteome</keyword>
<feature type="domain" description="NADP-dependent oxidoreductase" evidence="2">
    <location>
        <begin position="17"/>
        <end position="211"/>
    </location>
</feature>
<dbReference type="EMBL" id="JAPZBU010000006">
    <property type="protein sequence ID" value="KAJ5396783.1"/>
    <property type="molecule type" value="Genomic_DNA"/>
</dbReference>
<dbReference type="Gene3D" id="3.20.20.100">
    <property type="entry name" value="NADP-dependent oxidoreductase domain"/>
    <property type="match status" value="1"/>
</dbReference>
<dbReference type="GO" id="GO:0016491">
    <property type="term" value="F:oxidoreductase activity"/>
    <property type="evidence" value="ECO:0007669"/>
    <property type="project" value="UniProtKB-KW"/>
</dbReference>
<dbReference type="InterPro" id="IPR023210">
    <property type="entry name" value="NADP_OxRdtase_dom"/>
</dbReference>
<dbReference type="Proteomes" id="UP001147747">
    <property type="component" value="Unassembled WGS sequence"/>
</dbReference>
<reference evidence="3" key="1">
    <citation type="submission" date="2022-12" db="EMBL/GenBank/DDBJ databases">
        <authorList>
            <person name="Petersen C."/>
        </authorList>
    </citation>
    <scope>NUCLEOTIDE SEQUENCE</scope>
    <source>
        <strain evidence="3">IBT 29677</strain>
    </source>
</reference>
<dbReference type="GeneID" id="81368513"/>
<evidence type="ECO:0000313" key="3">
    <source>
        <dbReference type="EMBL" id="KAJ5396783.1"/>
    </source>
</evidence>
<dbReference type="SUPFAM" id="SSF51430">
    <property type="entry name" value="NAD(P)-linked oxidoreductase"/>
    <property type="match status" value="1"/>
</dbReference>
<dbReference type="InterPro" id="IPR036812">
    <property type="entry name" value="NAD(P)_OxRdtase_dom_sf"/>
</dbReference>
<dbReference type="RefSeq" id="XP_056488835.1">
    <property type="nucleotide sequence ID" value="XM_056629533.1"/>
</dbReference>
<reference evidence="3" key="2">
    <citation type="journal article" date="2023" name="IMA Fungus">
        <title>Comparative genomic study of the Penicillium genus elucidates a diverse pangenome and 15 lateral gene transfer events.</title>
        <authorList>
            <person name="Petersen C."/>
            <person name="Sorensen T."/>
            <person name="Nielsen M.R."/>
            <person name="Sondergaard T.E."/>
            <person name="Sorensen J.L."/>
            <person name="Fitzpatrick D.A."/>
            <person name="Frisvad J.C."/>
            <person name="Nielsen K.L."/>
        </authorList>
    </citation>
    <scope>NUCLEOTIDE SEQUENCE</scope>
    <source>
        <strain evidence="3">IBT 29677</strain>
    </source>
</reference>
<proteinExistence type="predicted"/>
<accession>A0A9X0B9J2</accession>
<comment type="caution">
    <text evidence="3">The sequence shown here is derived from an EMBL/GenBank/DDBJ whole genome shotgun (WGS) entry which is preliminary data.</text>
</comment>
<dbReference type="PANTHER" id="PTHR11732">
    <property type="entry name" value="ALDO/KETO REDUCTASE"/>
    <property type="match status" value="1"/>
</dbReference>
<protein>
    <recommendedName>
        <fullName evidence="2">NADP-dependent oxidoreductase domain-containing protein</fullName>
    </recommendedName>
</protein>
<organism evidence="3 4">
    <name type="scientific">Penicillium cosmopolitanum</name>
    <dbReference type="NCBI Taxonomy" id="1131564"/>
    <lineage>
        <taxon>Eukaryota</taxon>
        <taxon>Fungi</taxon>
        <taxon>Dikarya</taxon>
        <taxon>Ascomycota</taxon>
        <taxon>Pezizomycotina</taxon>
        <taxon>Eurotiomycetes</taxon>
        <taxon>Eurotiomycetidae</taxon>
        <taxon>Eurotiales</taxon>
        <taxon>Aspergillaceae</taxon>
        <taxon>Penicillium</taxon>
    </lineage>
</organism>
<dbReference type="InterPro" id="IPR020471">
    <property type="entry name" value="AKR"/>
</dbReference>
<dbReference type="OrthoDB" id="5357513at2759"/>
<evidence type="ECO:0000256" key="1">
    <source>
        <dbReference type="ARBA" id="ARBA00023002"/>
    </source>
</evidence>
<keyword evidence="1" id="KW-0560">Oxidoreductase</keyword>
<name>A0A9X0B9J2_9EURO</name>
<sequence length="296" mass="33615">MDPQLCFVYGTAWKKVATADLVHQAIRAGFRIIDMAAQPRHYREDLVGEGMRAAIIAGDVQRSDLLIQTKFTWTSGQDHKTIPFNPDASIPLQVRQSVASSLYNLRSRDNPESVNEAYIDCLLLHFPLPTLNQTLQVWTALQKFVPSKIRTLGICNTSLPVLQALFRAKSVTLKPSVVQNRFHAETSYDWDIREFCAKENVIYQGFGVLKSNKWLLSTQPVIKLAEEINTTLEIALFLLISEYPNFQILNGTGDENRMETDLKLLQQFKEWKVISHNSDMTSLLHHQFSAVLMAGH</sequence>
<evidence type="ECO:0000313" key="4">
    <source>
        <dbReference type="Proteomes" id="UP001147747"/>
    </source>
</evidence>
<dbReference type="Pfam" id="PF00248">
    <property type="entry name" value="Aldo_ket_red"/>
    <property type="match status" value="1"/>
</dbReference>
<evidence type="ECO:0000259" key="2">
    <source>
        <dbReference type="Pfam" id="PF00248"/>
    </source>
</evidence>
<dbReference type="AlphaFoldDB" id="A0A9X0B9J2"/>
<gene>
    <name evidence="3" type="ORF">N7509_004896</name>
</gene>